<feature type="domain" description="AAA+ ATPase" evidence="6">
    <location>
        <begin position="273"/>
        <end position="409"/>
    </location>
</feature>
<evidence type="ECO:0000259" key="6">
    <source>
        <dbReference type="SMART" id="SM00382"/>
    </source>
</evidence>
<protein>
    <recommendedName>
        <fullName evidence="6">AAA+ ATPase domain-containing protein</fullName>
    </recommendedName>
</protein>
<proteinExistence type="inferred from homology"/>
<dbReference type="Proteomes" id="UP001162131">
    <property type="component" value="Unassembled WGS sequence"/>
</dbReference>
<accession>A0AAU9J5J6</accession>
<evidence type="ECO:0000256" key="5">
    <source>
        <dbReference type="SAM" id="MobiDB-lite"/>
    </source>
</evidence>
<dbReference type="EMBL" id="CAJZBQ010000023">
    <property type="protein sequence ID" value="CAG9319592.1"/>
    <property type="molecule type" value="Genomic_DNA"/>
</dbReference>
<comment type="similarity">
    <text evidence="1 4">Belongs to the AAA ATPase family.</text>
</comment>
<evidence type="ECO:0000313" key="7">
    <source>
        <dbReference type="EMBL" id="CAG9319592.1"/>
    </source>
</evidence>
<keyword evidence="2 4" id="KW-0547">Nucleotide-binding</keyword>
<dbReference type="Pfam" id="PF09336">
    <property type="entry name" value="Vps4_C"/>
    <property type="match status" value="1"/>
</dbReference>
<dbReference type="FunFam" id="3.40.50.300:FF:000093">
    <property type="entry name" value="Fidgetin-like 1"/>
    <property type="match status" value="1"/>
</dbReference>
<dbReference type="GO" id="GO:0005524">
    <property type="term" value="F:ATP binding"/>
    <property type="evidence" value="ECO:0007669"/>
    <property type="project" value="UniProtKB-KW"/>
</dbReference>
<dbReference type="InterPro" id="IPR003960">
    <property type="entry name" value="ATPase_AAA_CS"/>
</dbReference>
<dbReference type="InterPro" id="IPR015415">
    <property type="entry name" value="Spast_Vps4_C"/>
</dbReference>
<name>A0AAU9J5J6_9CILI</name>
<reference evidence="7" key="1">
    <citation type="submission" date="2021-09" db="EMBL/GenBank/DDBJ databases">
        <authorList>
            <consortium name="AG Swart"/>
            <person name="Singh M."/>
            <person name="Singh A."/>
            <person name="Seah K."/>
            <person name="Emmerich C."/>
        </authorList>
    </citation>
    <scope>NUCLEOTIDE SEQUENCE</scope>
    <source>
        <strain evidence="7">ATCC30299</strain>
    </source>
</reference>
<dbReference type="InterPro" id="IPR050304">
    <property type="entry name" value="MT-severing_AAA_ATPase"/>
</dbReference>
<keyword evidence="3 4" id="KW-0067">ATP-binding</keyword>
<gene>
    <name evidence="7" type="ORF">BSTOLATCC_MIC24143</name>
</gene>
<dbReference type="InterPro" id="IPR003593">
    <property type="entry name" value="AAA+_ATPase"/>
</dbReference>
<dbReference type="InterPro" id="IPR041569">
    <property type="entry name" value="AAA_lid_3"/>
</dbReference>
<dbReference type="AlphaFoldDB" id="A0AAU9J5J6"/>
<feature type="region of interest" description="Disordered" evidence="5">
    <location>
        <begin position="195"/>
        <end position="214"/>
    </location>
</feature>
<evidence type="ECO:0000256" key="3">
    <source>
        <dbReference type="ARBA" id="ARBA00022840"/>
    </source>
</evidence>
<dbReference type="GO" id="GO:0016887">
    <property type="term" value="F:ATP hydrolysis activity"/>
    <property type="evidence" value="ECO:0007669"/>
    <property type="project" value="InterPro"/>
</dbReference>
<dbReference type="SMART" id="SM00382">
    <property type="entry name" value="AAA"/>
    <property type="match status" value="1"/>
</dbReference>
<sequence length="520" mass="58471">MENDSLLKRICNIDQSTLSGAYQKLCLSDKYAPDISYIDFSALRPLISANKSEKKFSVPPFQNPMFLKSTVKIQEPPKENIKNAQNMIINNALKPRQELLVKQEQRSNQKPLAQQPTKTKIDCNWNPIGYRYKRKKEADPEEDEEKPGFMTAKDFYKTNQFSNQQAHPKFSNSPEQPEPQQRFRSTGLVKPFACPLKTGNNSNNNQAKPQEESNKLTGIEDKLIEIIESEIISRDPGVKWNDIAGLQFAKKAVHEAIVWPLQRPDLFKGLRAPPKGLLLFGPPGTGKTMIGKAIASEANATFFSISASSITSKWVGEGEKLVKVLFSLAVKYQPTVIFIDEIDSLLSARNDSEQEGSRKIKTEFLVQIDGAATNPDDRILLIGATNRPNDLDEAVRRRLAKRMYIPLPNSEGRKQLIVNLMQSISNSLSESDINVVVERSKGYSGSDLKNLCTEASMNPLRSLTDIMNIDATIIPPVSLHDFEFALTIVKPSVSQKDITFLLDWNEQFGSFQFNMEELDT</sequence>
<evidence type="ECO:0000256" key="2">
    <source>
        <dbReference type="ARBA" id="ARBA00022741"/>
    </source>
</evidence>
<dbReference type="Pfam" id="PF17862">
    <property type="entry name" value="AAA_lid_3"/>
    <property type="match status" value="1"/>
</dbReference>
<dbReference type="PANTHER" id="PTHR23074">
    <property type="entry name" value="AAA DOMAIN-CONTAINING"/>
    <property type="match status" value="1"/>
</dbReference>
<feature type="region of interest" description="Disordered" evidence="5">
    <location>
        <begin position="163"/>
        <end position="183"/>
    </location>
</feature>
<keyword evidence="8" id="KW-1185">Reference proteome</keyword>
<evidence type="ECO:0000256" key="4">
    <source>
        <dbReference type="RuleBase" id="RU003651"/>
    </source>
</evidence>
<dbReference type="PANTHER" id="PTHR23074:SF17">
    <property type="entry name" value="FIDGETIN-LIKE PROTEIN 1"/>
    <property type="match status" value="1"/>
</dbReference>
<dbReference type="Gene3D" id="1.10.8.60">
    <property type="match status" value="1"/>
</dbReference>
<feature type="compositionally biased region" description="Polar residues" evidence="5">
    <location>
        <begin position="198"/>
        <end position="208"/>
    </location>
</feature>
<dbReference type="FunFam" id="1.10.8.60:FF:000022">
    <property type="entry name" value="Fidgetin like 1"/>
    <property type="match status" value="1"/>
</dbReference>
<evidence type="ECO:0000256" key="1">
    <source>
        <dbReference type="ARBA" id="ARBA00006914"/>
    </source>
</evidence>
<dbReference type="Pfam" id="PF00004">
    <property type="entry name" value="AAA"/>
    <property type="match status" value="1"/>
</dbReference>
<dbReference type="InterPro" id="IPR027417">
    <property type="entry name" value="P-loop_NTPase"/>
</dbReference>
<dbReference type="SUPFAM" id="SSF52540">
    <property type="entry name" value="P-loop containing nucleoside triphosphate hydrolases"/>
    <property type="match status" value="1"/>
</dbReference>
<dbReference type="Gene3D" id="3.40.50.300">
    <property type="entry name" value="P-loop containing nucleotide triphosphate hydrolases"/>
    <property type="match status" value="1"/>
</dbReference>
<dbReference type="PROSITE" id="PS00674">
    <property type="entry name" value="AAA"/>
    <property type="match status" value="1"/>
</dbReference>
<comment type="caution">
    <text evidence="7">The sequence shown here is derived from an EMBL/GenBank/DDBJ whole genome shotgun (WGS) entry which is preliminary data.</text>
</comment>
<organism evidence="7 8">
    <name type="scientific">Blepharisma stoltei</name>
    <dbReference type="NCBI Taxonomy" id="1481888"/>
    <lineage>
        <taxon>Eukaryota</taxon>
        <taxon>Sar</taxon>
        <taxon>Alveolata</taxon>
        <taxon>Ciliophora</taxon>
        <taxon>Postciliodesmatophora</taxon>
        <taxon>Heterotrichea</taxon>
        <taxon>Heterotrichida</taxon>
        <taxon>Blepharismidae</taxon>
        <taxon>Blepharisma</taxon>
    </lineage>
</organism>
<evidence type="ECO:0000313" key="8">
    <source>
        <dbReference type="Proteomes" id="UP001162131"/>
    </source>
</evidence>
<dbReference type="InterPro" id="IPR003959">
    <property type="entry name" value="ATPase_AAA_core"/>
</dbReference>